<feature type="region of interest" description="Disordered" evidence="1">
    <location>
        <begin position="116"/>
        <end position="138"/>
    </location>
</feature>
<dbReference type="EnsemblMetazoa" id="AATE015245-RA">
    <property type="protein sequence ID" value="AATE015245-PA.1"/>
    <property type="gene ID" value="AATE015245"/>
</dbReference>
<evidence type="ECO:0000313" key="3">
    <source>
        <dbReference type="EnsemblMetazoa" id="AATE015245-PA.1"/>
    </source>
</evidence>
<dbReference type="GO" id="GO:0005634">
    <property type="term" value="C:nucleus"/>
    <property type="evidence" value="ECO:0007669"/>
    <property type="project" value="TreeGrafter"/>
</dbReference>
<sequence length="314" mass="36021">MEFLDQNANKENMARFLESEPSPRTEWSGIAERRMHALREQQRQELLLDQQASRASKCEESMDVDMDMDECCVLSPIQEKHYSSYNDTDNAVLPCANDADRRVKLHSSFAERLDQVEEEMDCSSEDDTLPSTDDGNRRVKQHSNFAEGLDQDTQYDFYVVDTCVYIDALEGVEELLMYCLDDENHSVVVVPYQVLQELDHLKEKKPELVDHVEAAVRFIRNNLDNEHRAMKAQHTSDYMDRLATGFSGDDSILDCALQLREQVPNVGTITMVSHDGVLRTKAVAAKLEAPSQYSSSAHQQQQRSRNMFIEDMKQ</sequence>
<dbReference type="STRING" id="41427.A0A182JC04"/>
<dbReference type="PANTHER" id="PTHR16161">
    <property type="entry name" value="TRANSCRIPTIONAL PROTEIN SWT1"/>
    <property type="match status" value="1"/>
</dbReference>
<dbReference type="SUPFAM" id="SSF88723">
    <property type="entry name" value="PIN domain-like"/>
    <property type="match status" value="1"/>
</dbReference>
<proteinExistence type="predicted"/>
<dbReference type="PANTHER" id="PTHR16161:SF0">
    <property type="entry name" value="TRANSCRIPTIONAL PROTEIN SWT1"/>
    <property type="match status" value="1"/>
</dbReference>
<feature type="compositionally biased region" description="Low complexity" evidence="1">
    <location>
        <begin position="291"/>
        <end position="304"/>
    </location>
</feature>
<dbReference type="InterPro" id="IPR002716">
    <property type="entry name" value="PIN_dom"/>
</dbReference>
<dbReference type="Gene3D" id="3.40.50.1010">
    <property type="entry name" value="5'-nuclease"/>
    <property type="match status" value="1"/>
</dbReference>
<dbReference type="AlphaFoldDB" id="A0A182JC04"/>
<evidence type="ECO:0000256" key="1">
    <source>
        <dbReference type="SAM" id="MobiDB-lite"/>
    </source>
</evidence>
<reference evidence="3" key="1">
    <citation type="submission" date="2022-08" db="UniProtKB">
        <authorList>
            <consortium name="EnsemblMetazoa"/>
        </authorList>
    </citation>
    <scope>IDENTIFICATION</scope>
    <source>
        <strain evidence="3">EBRO</strain>
    </source>
</reference>
<dbReference type="VEuPathDB" id="VectorBase:AATE015245"/>
<evidence type="ECO:0000259" key="2">
    <source>
        <dbReference type="Pfam" id="PF13638"/>
    </source>
</evidence>
<name>A0A182JC04_ANOAO</name>
<organism evidence="3">
    <name type="scientific">Anopheles atroparvus</name>
    <name type="common">European mosquito</name>
    <dbReference type="NCBI Taxonomy" id="41427"/>
    <lineage>
        <taxon>Eukaryota</taxon>
        <taxon>Metazoa</taxon>
        <taxon>Ecdysozoa</taxon>
        <taxon>Arthropoda</taxon>
        <taxon>Hexapoda</taxon>
        <taxon>Insecta</taxon>
        <taxon>Pterygota</taxon>
        <taxon>Neoptera</taxon>
        <taxon>Endopterygota</taxon>
        <taxon>Diptera</taxon>
        <taxon>Nematocera</taxon>
        <taxon>Culicoidea</taxon>
        <taxon>Culicidae</taxon>
        <taxon>Anophelinae</taxon>
        <taxon>Anopheles</taxon>
    </lineage>
</organism>
<dbReference type="InterPro" id="IPR052626">
    <property type="entry name" value="SWT1_Regulator"/>
</dbReference>
<feature type="compositionally biased region" description="Acidic residues" evidence="1">
    <location>
        <begin position="116"/>
        <end position="128"/>
    </location>
</feature>
<dbReference type="InterPro" id="IPR029060">
    <property type="entry name" value="PIN-like_dom_sf"/>
</dbReference>
<accession>A0A182JC04</accession>
<feature type="domain" description="PIN" evidence="2">
    <location>
        <begin position="158"/>
        <end position="289"/>
    </location>
</feature>
<dbReference type="Pfam" id="PF13638">
    <property type="entry name" value="PIN_4"/>
    <property type="match status" value="1"/>
</dbReference>
<protein>
    <submittedName>
        <fullName evidence="3">PINc domain-containing protein</fullName>
    </submittedName>
</protein>
<feature type="region of interest" description="Disordered" evidence="1">
    <location>
        <begin position="289"/>
        <end position="314"/>
    </location>
</feature>